<dbReference type="SMART" id="SM00448">
    <property type="entry name" value="REC"/>
    <property type="match status" value="1"/>
</dbReference>
<dbReference type="RefSeq" id="WP_305731990.1">
    <property type="nucleotide sequence ID" value="NZ_OW150024.1"/>
</dbReference>
<dbReference type="SUPFAM" id="SSF52172">
    <property type="entry name" value="CheY-like"/>
    <property type="match status" value="1"/>
</dbReference>
<evidence type="ECO:0000259" key="6">
    <source>
        <dbReference type="PROSITE" id="PS50043"/>
    </source>
</evidence>
<sequence length="237" mass="25977">MGRSAHRSGAESDRGVVMEQIRVLLVDDHKIMRDGLQSLLEQSGEITVIAQAASGQEAIRLFHELQPDLTIMDLTMPEMSGIEATRRIVAEQPEARVLALSMVMEQDCVLECLKAGAKGYLVKDCAADELLQAVCTVHKGGSYLCSRATTLVVHGMQAGRESEPSSCLTEREQEVLQLLADGFNTKEIAFKLEISTKTVETQRAAIMKKLDLYSIAELTKYALQQGLTDLNLPGKTL</sequence>
<feature type="domain" description="HTH luxR-type" evidence="6">
    <location>
        <begin position="161"/>
        <end position="226"/>
    </location>
</feature>
<keyword evidence="4" id="KW-0804">Transcription</keyword>
<gene>
    <name evidence="8" type="ORF">GEAMG1_1321</name>
</gene>
<dbReference type="InterPro" id="IPR039420">
    <property type="entry name" value="WalR-like"/>
</dbReference>
<dbReference type="PANTHER" id="PTHR43214:SF41">
    <property type="entry name" value="NITRATE_NITRITE RESPONSE REGULATOR PROTEIN NARP"/>
    <property type="match status" value="1"/>
</dbReference>
<dbReference type="PROSITE" id="PS50043">
    <property type="entry name" value="HTH_LUXR_2"/>
    <property type="match status" value="1"/>
</dbReference>
<evidence type="ECO:0000256" key="1">
    <source>
        <dbReference type="ARBA" id="ARBA00022553"/>
    </source>
</evidence>
<dbReference type="PROSITE" id="PS50110">
    <property type="entry name" value="RESPONSE_REGULATORY"/>
    <property type="match status" value="1"/>
</dbReference>
<dbReference type="InterPro" id="IPR011006">
    <property type="entry name" value="CheY-like_superfamily"/>
</dbReference>
<evidence type="ECO:0000256" key="5">
    <source>
        <dbReference type="PROSITE-ProRule" id="PRU00169"/>
    </source>
</evidence>
<dbReference type="InterPro" id="IPR001789">
    <property type="entry name" value="Sig_transdc_resp-reg_receiver"/>
</dbReference>
<evidence type="ECO:0000313" key="8">
    <source>
        <dbReference type="EMBL" id="CAH2031151.1"/>
    </source>
</evidence>
<accession>A0ABM9D7W5</accession>
<dbReference type="PROSITE" id="PS00622">
    <property type="entry name" value="HTH_LUXR_1"/>
    <property type="match status" value="1"/>
</dbReference>
<keyword evidence="1 5" id="KW-0597">Phosphoprotein</keyword>
<keyword evidence="2" id="KW-0805">Transcription regulation</keyword>
<dbReference type="PRINTS" id="PR00038">
    <property type="entry name" value="HTHLUXR"/>
</dbReference>
<evidence type="ECO:0000256" key="4">
    <source>
        <dbReference type="ARBA" id="ARBA00023163"/>
    </source>
</evidence>
<dbReference type="InterPro" id="IPR058245">
    <property type="entry name" value="NreC/VraR/RcsB-like_REC"/>
</dbReference>
<feature type="domain" description="Response regulatory" evidence="7">
    <location>
        <begin position="22"/>
        <end position="138"/>
    </location>
</feature>
<dbReference type="SUPFAM" id="SSF46894">
    <property type="entry name" value="C-terminal effector domain of the bipartite response regulators"/>
    <property type="match status" value="1"/>
</dbReference>
<dbReference type="Gene3D" id="3.40.50.2300">
    <property type="match status" value="1"/>
</dbReference>
<keyword evidence="3" id="KW-0238">DNA-binding</keyword>
<evidence type="ECO:0000313" key="9">
    <source>
        <dbReference type="Proteomes" id="UP001295463"/>
    </source>
</evidence>
<dbReference type="CDD" id="cd17535">
    <property type="entry name" value="REC_NarL-like"/>
    <property type="match status" value="1"/>
</dbReference>
<feature type="modified residue" description="4-aspartylphosphate" evidence="5">
    <location>
        <position position="73"/>
    </location>
</feature>
<name>A0ABM9D7W5_9BACT</name>
<reference evidence="8 9" key="1">
    <citation type="submission" date="2022-03" db="EMBL/GenBank/DDBJ databases">
        <authorList>
            <person name="Koch H."/>
        </authorList>
    </citation>
    <scope>NUCLEOTIDE SEQUENCE [LARGE SCALE GENOMIC DNA]</scope>
    <source>
        <strain evidence="8 9">G1</strain>
    </source>
</reference>
<dbReference type="Pfam" id="PF00072">
    <property type="entry name" value="Response_reg"/>
    <property type="match status" value="1"/>
</dbReference>
<organism evidence="8 9">
    <name type="scientific">Trichlorobacter ammonificans</name>
    <dbReference type="NCBI Taxonomy" id="2916410"/>
    <lineage>
        <taxon>Bacteria</taxon>
        <taxon>Pseudomonadati</taxon>
        <taxon>Thermodesulfobacteriota</taxon>
        <taxon>Desulfuromonadia</taxon>
        <taxon>Geobacterales</taxon>
        <taxon>Geobacteraceae</taxon>
        <taxon>Trichlorobacter</taxon>
    </lineage>
</organism>
<dbReference type="Pfam" id="PF00196">
    <property type="entry name" value="GerE"/>
    <property type="match status" value="1"/>
</dbReference>
<evidence type="ECO:0000259" key="7">
    <source>
        <dbReference type="PROSITE" id="PS50110"/>
    </source>
</evidence>
<dbReference type="Proteomes" id="UP001295463">
    <property type="component" value="Chromosome"/>
</dbReference>
<dbReference type="SMART" id="SM00421">
    <property type="entry name" value="HTH_LUXR"/>
    <property type="match status" value="1"/>
</dbReference>
<proteinExistence type="predicted"/>
<dbReference type="PANTHER" id="PTHR43214">
    <property type="entry name" value="TWO-COMPONENT RESPONSE REGULATOR"/>
    <property type="match status" value="1"/>
</dbReference>
<evidence type="ECO:0000256" key="2">
    <source>
        <dbReference type="ARBA" id="ARBA00023015"/>
    </source>
</evidence>
<dbReference type="InterPro" id="IPR000792">
    <property type="entry name" value="Tscrpt_reg_LuxR_C"/>
</dbReference>
<evidence type="ECO:0000256" key="3">
    <source>
        <dbReference type="ARBA" id="ARBA00023125"/>
    </source>
</evidence>
<dbReference type="CDD" id="cd06170">
    <property type="entry name" value="LuxR_C_like"/>
    <property type="match status" value="1"/>
</dbReference>
<dbReference type="EMBL" id="OW150024">
    <property type="protein sequence ID" value="CAH2031151.1"/>
    <property type="molecule type" value="Genomic_DNA"/>
</dbReference>
<keyword evidence="9" id="KW-1185">Reference proteome</keyword>
<dbReference type="InterPro" id="IPR016032">
    <property type="entry name" value="Sig_transdc_resp-reg_C-effctor"/>
</dbReference>
<protein>
    <submittedName>
        <fullName evidence="8">LuxR family two component transcriptional regulator</fullName>
    </submittedName>
</protein>